<reference evidence="8 9" key="1">
    <citation type="submission" date="2019-01" db="EMBL/GenBank/DDBJ databases">
        <authorList>
            <person name="Chen W.-M."/>
        </authorList>
    </citation>
    <scope>NUCLEOTIDE SEQUENCE [LARGE SCALE GENOMIC DNA]</scope>
    <source>
        <strain evidence="8 9">YBJ-36</strain>
    </source>
</reference>
<keyword evidence="5 7" id="KW-1133">Transmembrane helix</keyword>
<proteinExistence type="inferred from homology"/>
<dbReference type="Pfam" id="PF07681">
    <property type="entry name" value="DoxX"/>
    <property type="match status" value="1"/>
</dbReference>
<comment type="caution">
    <text evidence="8">The sequence shown here is derived from an EMBL/GenBank/DDBJ whole genome shotgun (WGS) entry which is preliminary data.</text>
</comment>
<evidence type="ECO:0000313" key="9">
    <source>
        <dbReference type="Proteomes" id="UP000282759"/>
    </source>
</evidence>
<dbReference type="AlphaFoldDB" id="A0A437MUQ4"/>
<dbReference type="InterPro" id="IPR032808">
    <property type="entry name" value="DoxX"/>
</dbReference>
<keyword evidence="4 7" id="KW-0812">Transmembrane</keyword>
<organism evidence="8 9">
    <name type="scientific">Mucilaginibacter limnophilus</name>
    <dbReference type="NCBI Taxonomy" id="1932778"/>
    <lineage>
        <taxon>Bacteria</taxon>
        <taxon>Pseudomonadati</taxon>
        <taxon>Bacteroidota</taxon>
        <taxon>Sphingobacteriia</taxon>
        <taxon>Sphingobacteriales</taxon>
        <taxon>Sphingobacteriaceae</taxon>
        <taxon>Mucilaginibacter</taxon>
    </lineage>
</organism>
<comment type="similarity">
    <text evidence="2">Belongs to the DoxX family.</text>
</comment>
<evidence type="ECO:0000256" key="7">
    <source>
        <dbReference type="SAM" id="Phobius"/>
    </source>
</evidence>
<keyword evidence="3" id="KW-1003">Cell membrane</keyword>
<accession>A0A437MUQ4</accession>
<dbReference type="PANTHER" id="PTHR33452:SF1">
    <property type="entry name" value="INNER MEMBRANE PROTEIN YPHA-RELATED"/>
    <property type="match status" value="1"/>
</dbReference>
<feature type="transmembrane region" description="Helical" evidence="7">
    <location>
        <begin position="106"/>
        <end position="125"/>
    </location>
</feature>
<evidence type="ECO:0000256" key="6">
    <source>
        <dbReference type="ARBA" id="ARBA00023136"/>
    </source>
</evidence>
<evidence type="ECO:0000256" key="2">
    <source>
        <dbReference type="ARBA" id="ARBA00006679"/>
    </source>
</evidence>
<dbReference type="RefSeq" id="WP_127703757.1">
    <property type="nucleotide sequence ID" value="NZ_SACK01000002.1"/>
</dbReference>
<dbReference type="EMBL" id="SACK01000002">
    <property type="protein sequence ID" value="RVU01382.1"/>
    <property type="molecule type" value="Genomic_DNA"/>
</dbReference>
<keyword evidence="9" id="KW-1185">Reference proteome</keyword>
<name>A0A437MUQ4_9SPHI</name>
<comment type="subcellular location">
    <subcellularLocation>
        <location evidence="1">Cell membrane</location>
        <topology evidence="1">Multi-pass membrane protein</topology>
    </subcellularLocation>
</comment>
<feature type="transmembrane region" description="Helical" evidence="7">
    <location>
        <begin position="51"/>
        <end position="77"/>
    </location>
</feature>
<feature type="transmembrane region" description="Helical" evidence="7">
    <location>
        <begin position="12"/>
        <end position="31"/>
    </location>
</feature>
<feature type="transmembrane region" description="Helical" evidence="7">
    <location>
        <begin position="84"/>
        <end position="100"/>
    </location>
</feature>
<gene>
    <name evidence="8" type="ORF">EOD41_05300</name>
</gene>
<dbReference type="OrthoDB" id="9813193at2"/>
<dbReference type="InterPro" id="IPR051907">
    <property type="entry name" value="DoxX-like_oxidoreductase"/>
</dbReference>
<protein>
    <submittedName>
        <fullName evidence="8">DoxX family protein</fullName>
    </submittedName>
</protein>
<evidence type="ECO:0000256" key="5">
    <source>
        <dbReference type="ARBA" id="ARBA00022989"/>
    </source>
</evidence>
<keyword evidence="6 7" id="KW-0472">Membrane</keyword>
<dbReference type="PANTHER" id="PTHR33452">
    <property type="entry name" value="OXIDOREDUCTASE CATD-RELATED"/>
    <property type="match status" value="1"/>
</dbReference>
<dbReference type="Proteomes" id="UP000282759">
    <property type="component" value="Unassembled WGS sequence"/>
</dbReference>
<evidence type="ECO:0000313" key="8">
    <source>
        <dbReference type="EMBL" id="RVU01382.1"/>
    </source>
</evidence>
<evidence type="ECO:0000256" key="3">
    <source>
        <dbReference type="ARBA" id="ARBA00022475"/>
    </source>
</evidence>
<evidence type="ECO:0000256" key="4">
    <source>
        <dbReference type="ARBA" id="ARBA00022692"/>
    </source>
</evidence>
<dbReference type="GO" id="GO:0005886">
    <property type="term" value="C:plasma membrane"/>
    <property type="evidence" value="ECO:0007669"/>
    <property type="project" value="UniProtKB-SubCell"/>
</dbReference>
<evidence type="ECO:0000256" key="1">
    <source>
        <dbReference type="ARBA" id="ARBA00004651"/>
    </source>
</evidence>
<sequence length="135" mass="14714">MALFSSLGKYKNFGLLLTRLGLGVMFIWHGYPKLMGGPQMWEQLGMSMQNFGINFLPTMWGFLSAITESFGGLLILIGFAFRPACIFLTINLIVAAVMHLSKGDGVMGASHAIEVAFVFAGLLFVGPGRYSVDKK</sequence>